<sequence>MSASELAHHLCLTEPKLSFHPDRRSDRDIHPLSGLLRFGPYSKGLLVPDPIRVATIAPAGEGGRLYAFMKELNSFYKPSERKDYLPEWPGFQRVFNVRMTGAGGDCHFELDAGLEARLKESPTPHVVLADAITRAAQRLHARRSAFDVLFIYLPERWSMGFVGGLNEDFDLHDHIKAVSASRGVPVQIVREDKALAYADRASVMWRIGLALYAKAGGIPWKLADTDPETAFIGISYSVRPVESGEPRFVTCCSQVFDADGSGLEFIAYNTHEFEVQRDNPFLSRTEMFRVMTRAMDLYRRRHAGRIPRRVMVHKTTEFKPQEVDGCMEAFNLCEAVDLVQVVEDVGWRGVLVNGPFNDRPAQAAMFPVPRGTVLGIAPAEALVWTHGSVKKISDKGSYFQGSRSTPRPLRIIRHAGHGPWDDTAWAILALTKMDWNNDALYDPLPVTLAYAKVLSRVVKRISRLGSRPYQFRFFM</sequence>
<dbReference type="InterPro" id="IPR012337">
    <property type="entry name" value="RNaseH-like_sf"/>
</dbReference>
<feature type="domain" description="Piwi" evidence="3">
    <location>
        <begin position="160"/>
        <end position="463"/>
    </location>
</feature>
<reference evidence="4 5" key="1">
    <citation type="submission" date="2020-05" db="EMBL/GenBank/DDBJ databases">
        <title>Genomic Encyclopedia of Type Strains, Phase IV (KMG-V): Genome sequencing to study the core and pangenomes of soil and plant-associated prokaryotes.</title>
        <authorList>
            <person name="Whitman W."/>
        </authorList>
    </citation>
    <scope>NUCLEOTIDE SEQUENCE [LARGE SCALE GENOMIC DNA]</scope>
    <source>
        <strain evidence="4 5">C29</strain>
    </source>
</reference>
<name>A0ABX2G5K5_9BURK</name>
<dbReference type="RefSeq" id="WP_173806308.1">
    <property type="nucleotide sequence ID" value="NZ_JABSNM010000014.1"/>
</dbReference>
<dbReference type="Gene3D" id="3.40.50.2300">
    <property type="match status" value="1"/>
</dbReference>
<evidence type="ECO:0000313" key="5">
    <source>
        <dbReference type="Proteomes" id="UP001516061"/>
    </source>
</evidence>
<dbReference type="EMBL" id="JABSNM010000014">
    <property type="protein sequence ID" value="NRT57344.1"/>
    <property type="molecule type" value="Genomic_DNA"/>
</dbReference>
<organism evidence="4 5">
    <name type="scientific">Sphaerotilus uruguayifluvii</name>
    <dbReference type="NCBI Taxonomy" id="2735897"/>
    <lineage>
        <taxon>Bacteria</taxon>
        <taxon>Pseudomonadati</taxon>
        <taxon>Pseudomonadota</taxon>
        <taxon>Betaproteobacteria</taxon>
        <taxon>Burkholderiales</taxon>
        <taxon>Sphaerotilaceae</taxon>
        <taxon>Sphaerotilus</taxon>
    </lineage>
</organism>
<protein>
    <recommendedName>
        <fullName evidence="2">Protein argonaute</fullName>
    </recommendedName>
</protein>
<dbReference type="SMART" id="SM00950">
    <property type="entry name" value="Piwi"/>
    <property type="match status" value="1"/>
</dbReference>
<keyword evidence="5" id="KW-1185">Reference proteome</keyword>
<accession>A0ABX2G5K5</accession>
<dbReference type="Gene3D" id="3.30.420.10">
    <property type="entry name" value="Ribonuclease H-like superfamily/Ribonuclease H"/>
    <property type="match status" value="1"/>
</dbReference>
<proteinExistence type="inferred from homology"/>
<evidence type="ECO:0000256" key="1">
    <source>
        <dbReference type="ARBA" id="ARBA00035012"/>
    </source>
</evidence>
<dbReference type="SUPFAM" id="SSF53098">
    <property type="entry name" value="Ribonuclease H-like"/>
    <property type="match status" value="1"/>
</dbReference>
<dbReference type="Proteomes" id="UP001516061">
    <property type="component" value="Unassembled WGS sequence"/>
</dbReference>
<dbReference type="CDD" id="cd04659">
    <property type="entry name" value="Piwi_piwi-like_ProArk"/>
    <property type="match status" value="1"/>
</dbReference>
<evidence type="ECO:0000313" key="4">
    <source>
        <dbReference type="EMBL" id="NRT57344.1"/>
    </source>
</evidence>
<dbReference type="InterPro" id="IPR003165">
    <property type="entry name" value="Piwi"/>
</dbReference>
<evidence type="ECO:0000259" key="3">
    <source>
        <dbReference type="SMART" id="SM00950"/>
    </source>
</evidence>
<evidence type="ECO:0000256" key="2">
    <source>
        <dbReference type="ARBA" id="ARBA00035032"/>
    </source>
</evidence>
<comment type="similarity">
    <text evidence="1">Belongs to the argonaute family. Long pAgo subfamily.</text>
</comment>
<gene>
    <name evidence="4" type="ORF">HNQ01_003099</name>
</gene>
<dbReference type="InterPro" id="IPR036397">
    <property type="entry name" value="RNaseH_sf"/>
</dbReference>
<comment type="caution">
    <text evidence="4">The sequence shown here is derived from an EMBL/GenBank/DDBJ whole genome shotgun (WGS) entry which is preliminary data.</text>
</comment>